<evidence type="ECO:0000313" key="1">
    <source>
        <dbReference type="EMBL" id="NER17509.1"/>
    </source>
</evidence>
<dbReference type="Proteomes" id="UP000474296">
    <property type="component" value="Unassembled WGS sequence"/>
</dbReference>
<keyword evidence="2" id="KW-1185">Reference proteome</keyword>
<dbReference type="EMBL" id="JAABOQ010000004">
    <property type="protein sequence ID" value="NER17509.1"/>
    <property type="molecule type" value="Genomic_DNA"/>
</dbReference>
<reference evidence="1 2" key="1">
    <citation type="submission" date="2020-01" db="EMBL/GenBank/DDBJ databases">
        <title>Spongiivirga citrea KCTC 32990T.</title>
        <authorList>
            <person name="Wang G."/>
        </authorList>
    </citation>
    <scope>NUCLEOTIDE SEQUENCE [LARGE SCALE GENOMIC DNA]</scope>
    <source>
        <strain evidence="1 2">KCTC 32990</strain>
    </source>
</reference>
<evidence type="ECO:0000313" key="2">
    <source>
        <dbReference type="Proteomes" id="UP000474296"/>
    </source>
</evidence>
<proteinExistence type="predicted"/>
<dbReference type="AlphaFoldDB" id="A0A6M0CNR3"/>
<protein>
    <submittedName>
        <fullName evidence="1">DUF2007 domain-containing protein</fullName>
    </submittedName>
</protein>
<dbReference type="RefSeq" id="WP_164032106.1">
    <property type="nucleotide sequence ID" value="NZ_JAABOQ010000004.1"/>
</dbReference>
<accession>A0A6M0CNR3</accession>
<gene>
    <name evidence="1" type="ORF">GWK10_09825</name>
</gene>
<organism evidence="1 2">
    <name type="scientific">Spongiivirga citrea</name>
    <dbReference type="NCBI Taxonomy" id="1481457"/>
    <lineage>
        <taxon>Bacteria</taxon>
        <taxon>Pseudomonadati</taxon>
        <taxon>Bacteroidota</taxon>
        <taxon>Flavobacteriia</taxon>
        <taxon>Flavobacteriales</taxon>
        <taxon>Flavobacteriaceae</taxon>
        <taxon>Spongiivirga</taxon>
    </lineage>
</organism>
<sequence>MTDSNYTRVYTGNFAQVQSILSRLEEIGISAVVKDEGESARLAAFAAPAAMQQIFVHKDELDKAVPVVQEISSEF</sequence>
<name>A0A6M0CNR3_9FLAO</name>
<comment type="caution">
    <text evidence="1">The sequence shown here is derived from an EMBL/GenBank/DDBJ whole genome shotgun (WGS) entry which is preliminary data.</text>
</comment>